<evidence type="ECO:0000259" key="4">
    <source>
        <dbReference type="Pfam" id="PF01555"/>
    </source>
</evidence>
<dbReference type="InterPro" id="IPR002941">
    <property type="entry name" value="DNA_methylase_N4/N6"/>
</dbReference>
<gene>
    <name evidence="5" type="ORF">EVJ46_05875</name>
</gene>
<evidence type="ECO:0000256" key="2">
    <source>
        <dbReference type="ARBA" id="ARBA00022679"/>
    </source>
</evidence>
<dbReference type="PRINTS" id="PR00508">
    <property type="entry name" value="S21N4MTFRASE"/>
</dbReference>
<evidence type="ECO:0000313" key="5">
    <source>
        <dbReference type="EMBL" id="RZD16538.1"/>
    </source>
</evidence>
<keyword evidence="2 5" id="KW-0808">Transferase</keyword>
<evidence type="ECO:0000313" key="6">
    <source>
        <dbReference type="Proteomes" id="UP000316562"/>
    </source>
</evidence>
<dbReference type="SUPFAM" id="SSF53335">
    <property type="entry name" value="S-adenosyl-L-methionine-dependent methyltransferases"/>
    <property type="match status" value="2"/>
</dbReference>
<dbReference type="PANTHER" id="PTHR13370:SF3">
    <property type="entry name" value="TRNA (GUANINE(10)-N2)-METHYLTRANSFERASE HOMOLOG"/>
    <property type="match status" value="1"/>
</dbReference>
<comment type="caution">
    <text evidence="5">The sequence shown here is derived from an EMBL/GenBank/DDBJ whole genome shotgun (WGS) entry which is preliminary data.</text>
</comment>
<feature type="domain" description="DNA methylase N-4/N-6" evidence="4">
    <location>
        <begin position="195"/>
        <end position="368"/>
    </location>
</feature>
<dbReference type="CDD" id="cd02440">
    <property type="entry name" value="AdoMet_MTases"/>
    <property type="match status" value="1"/>
</dbReference>
<keyword evidence="1 5" id="KW-0489">Methyltransferase</keyword>
<protein>
    <recommendedName>
        <fullName evidence="3">Methyltransferase</fullName>
        <ecNumber evidence="3">2.1.1.-</ecNumber>
    </recommendedName>
</protein>
<dbReference type="EC" id="2.1.1.-" evidence="3"/>
<accession>A0A519BH02</accession>
<proteinExistence type="inferred from homology"/>
<dbReference type="GO" id="GO:0005737">
    <property type="term" value="C:cytoplasm"/>
    <property type="evidence" value="ECO:0007669"/>
    <property type="project" value="TreeGrafter"/>
</dbReference>
<comment type="similarity">
    <text evidence="3">Belongs to the N(4)/N(6)-methyltransferase family.</text>
</comment>
<dbReference type="Pfam" id="PF01555">
    <property type="entry name" value="N6_N4_Mtase"/>
    <property type="match status" value="2"/>
</dbReference>
<dbReference type="GO" id="GO:0008170">
    <property type="term" value="F:N-methyltransferase activity"/>
    <property type="evidence" value="ECO:0007669"/>
    <property type="project" value="InterPro"/>
</dbReference>
<dbReference type="Proteomes" id="UP000316562">
    <property type="component" value="Unassembled WGS sequence"/>
</dbReference>
<dbReference type="InterPro" id="IPR001091">
    <property type="entry name" value="RM_Methyltransferase"/>
</dbReference>
<dbReference type="AlphaFoldDB" id="A0A519BH02"/>
<dbReference type="PANTHER" id="PTHR13370">
    <property type="entry name" value="RNA METHYLASE-RELATED"/>
    <property type="match status" value="1"/>
</dbReference>
<evidence type="ECO:0000256" key="3">
    <source>
        <dbReference type="RuleBase" id="RU362026"/>
    </source>
</evidence>
<dbReference type="InterPro" id="IPR029063">
    <property type="entry name" value="SAM-dependent_MTases_sf"/>
</dbReference>
<evidence type="ECO:0000256" key="1">
    <source>
        <dbReference type="ARBA" id="ARBA00022603"/>
    </source>
</evidence>
<dbReference type="GO" id="GO:0003677">
    <property type="term" value="F:DNA binding"/>
    <property type="evidence" value="ECO:0007669"/>
    <property type="project" value="InterPro"/>
</dbReference>
<feature type="domain" description="DNA methylase N-4/N-6" evidence="4">
    <location>
        <begin position="67"/>
        <end position="152"/>
    </location>
</feature>
<dbReference type="GO" id="GO:0032259">
    <property type="term" value="P:methylation"/>
    <property type="evidence" value="ECO:0007669"/>
    <property type="project" value="UniProtKB-KW"/>
</dbReference>
<organism evidence="5 6">
    <name type="scientific">Acididesulfobacter guangdongensis</name>
    <dbReference type="NCBI Taxonomy" id="2597225"/>
    <lineage>
        <taxon>Bacteria</taxon>
        <taxon>Deltaproteobacteria</taxon>
        <taxon>Candidatus Acidulodesulfobacterales</taxon>
        <taxon>Candidatus Acididesulfobacter</taxon>
    </lineage>
</organism>
<dbReference type="EMBL" id="SGBC01000002">
    <property type="protein sequence ID" value="RZD16538.1"/>
    <property type="molecule type" value="Genomic_DNA"/>
</dbReference>
<name>A0A519BH02_ACIG2</name>
<sequence>MLDGNLEKNILEDKIKGLSNQEIGIKYNVNLKFIEKSIVRNLGINVSNPINIAPNTGSTKIIKKLSPKDFNLEQNTVWSFKSRGTWATHNGNYRGNWSPYIPRNIILRYSKEQDLVLDYFCGSGTTAVEAKLLNRNFIGIDINENAIKLAQENINFNFLFKTAIGTTKSLEFSEISVDLKIGDARDLHFINDNSIDLICSHPPYANIVQYTHNNNDDLSNYEVNDFINEIEKVAAESYRILRDGKYCSILIGDMRKNKNVIPLGFWTIEKYLKAGFILKELIIKRQHNCKTTGFWYTNSIKYNFLLLAHEYLAVFEKPKNNTLKNISSEKTNLLLYNEINKIEFIKNDNIQQESTTVWISDKENWLNNTLNNLIKRYSKNNYSIYNNNYNRKKRSDLLIYFYDKNFNDFNNNFDNYLEKEGIIAIICGDNRLDNNTIYSIPIHIEKYFNKNEKLKIKEIVVIQIKDLNNPTKENRNFNINHKYIMIYKLA</sequence>
<dbReference type="Gene3D" id="3.40.50.150">
    <property type="entry name" value="Vaccinia Virus protein VP39"/>
    <property type="match status" value="2"/>
</dbReference>
<reference evidence="5 6" key="1">
    <citation type="journal article" date="2019" name="ISME J.">
        <title>Insights into ecological role of a new deltaproteobacterial order Candidatus Acidulodesulfobacterales by metagenomics and metatranscriptomics.</title>
        <authorList>
            <person name="Tan S."/>
            <person name="Liu J."/>
            <person name="Fang Y."/>
            <person name="Hedlund B.P."/>
            <person name="Lian Z.H."/>
            <person name="Huang L.Y."/>
            <person name="Li J.T."/>
            <person name="Huang L.N."/>
            <person name="Li W.J."/>
            <person name="Jiang H.C."/>
            <person name="Dong H.L."/>
            <person name="Shu W.S."/>
        </authorList>
    </citation>
    <scope>NUCLEOTIDE SEQUENCE [LARGE SCALE GENOMIC DNA]</scope>
    <source>
        <strain evidence="5">AP2</strain>
    </source>
</reference>